<dbReference type="Gene3D" id="1.10.3190.10">
    <property type="entry name" value="yfbu gene product, domain 2"/>
    <property type="match status" value="1"/>
</dbReference>
<feature type="region of interest" description="Disordered" evidence="1">
    <location>
        <begin position="222"/>
        <end position="241"/>
    </location>
</feature>
<evidence type="ECO:0000313" key="3">
    <source>
        <dbReference type="Proteomes" id="UP000324781"/>
    </source>
</evidence>
<dbReference type="EMBL" id="FQZP01000065">
    <property type="protein sequence ID" value="SHJ52172.1"/>
    <property type="molecule type" value="Genomic_DNA"/>
</dbReference>
<dbReference type="Proteomes" id="UP000324781">
    <property type="component" value="Unassembled WGS sequence"/>
</dbReference>
<organism evidence="2 3">
    <name type="scientific">Thermoclostridium caenicola</name>
    <dbReference type="NCBI Taxonomy" id="659425"/>
    <lineage>
        <taxon>Bacteria</taxon>
        <taxon>Bacillati</taxon>
        <taxon>Bacillota</taxon>
        <taxon>Clostridia</taxon>
        <taxon>Eubacteriales</taxon>
        <taxon>Oscillospiraceae</taxon>
        <taxon>Thermoclostridium</taxon>
    </lineage>
</organism>
<accession>A0A1M6JZX1</accession>
<dbReference type="Pfam" id="PF03887">
    <property type="entry name" value="YfbU"/>
    <property type="match status" value="1"/>
</dbReference>
<gene>
    <name evidence="2" type="ORF">SAMN05444373_106511</name>
</gene>
<dbReference type="NCBIfam" id="NF003936">
    <property type="entry name" value="PRK05445.1"/>
    <property type="match status" value="1"/>
</dbReference>
<dbReference type="AlphaFoldDB" id="A0A1M6JZX1"/>
<dbReference type="InterPro" id="IPR023146">
    <property type="entry name" value="YfbU_alpha-helical_sf"/>
</dbReference>
<protein>
    <submittedName>
        <fullName evidence="2">Uncharacterized protein YfbU, UPF0304 family</fullName>
    </submittedName>
</protein>
<dbReference type="InterPro" id="IPR005587">
    <property type="entry name" value="UPF0304_YfbU"/>
</dbReference>
<evidence type="ECO:0000313" key="2">
    <source>
        <dbReference type="EMBL" id="SHJ52172.1"/>
    </source>
</evidence>
<keyword evidence="3" id="KW-1185">Reference proteome</keyword>
<evidence type="ECO:0000256" key="1">
    <source>
        <dbReference type="SAM" id="MobiDB-lite"/>
    </source>
</evidence>
<dbReference type="InterPro" id="IPR023145">
    <property type="entry name" value="YfbU_helix-hairpin_sf"/>
</dbReference>
<proteinExistence type="predicted"/>
<dbReference type="RefSeq" id="WP_188118526.1">
    <property type="nucleotide sequence ID" value="NZ_FQZP01000065.1"/>
</dbReference>
<dbReference type="SUPFAM" id="SSF116960">
    <property type="entry name" value="YfbU-like"/>
    <property type="match status" value="1"/>
</dbReference>
<dbReference type="Gene3D" id="1.10.287.680">
    <property type="entry name" value="Helix hairpin bin"/>
    <property type="match status" value="1"/>
</dbReference>
<sequence length="241" mass="28354">MELSKKERLMLINQYRILSILNPDGASSYNVRIKMLENGYSLHYDEMISWLDDGMSQEQCQEIIDILEMYRCLWHSYKKLRDKKGISKKDVRFPGFDAKEEERELNYAEFVMYSLKRYKEFHQRKRIPNHDSYKVMMGQYRAMLSVWKSLGYKKLLTRDEIIQILNGERVVPDIDDIDDLKVQPEHLESLPVGEGSHLDTREWREDDLDGEEVAFGQYEACAADDGPEPDDGYGNMENACD</sequence>
<reference evidence="2 3" key="1">
    <citation type="submission" date="2016-11" db="EMBL/GenBank/DDBJ databases">
        <authorList>
            <person name="Varghese N."/>
            <person name="Submissions S."/>
        </authorList>
    </citation>
    <scope>NUCLEOTIDE SEQUENCE [LARGE SCALE GENOMIC DNA]</scope>
    <source>
        <strain evidence="2 3">DSM 19027</strain>
    </source>
</reference>
<name>A0A1M6JZX1_9FIRM</name>